<dbReference type="GeneID" id="54294545"/>
<dbReference type="InterPro" id="IPR050288">
    <property type="entry name" value="Cellulose_deg_GH3"/>
</dbReference>
<keyword evidence="7" id="KW-0732">Signal</keyword>
<dbReference type="InterPro" id="IPR017853">
    <property type="entry name" value="GH"/>
</dbReference>
<dbReference type="OrthoDB" id="416222at2759"/>
<keyword evidence="12" id="KW-0624">Polysaccharide degradation</keyword>
<dbReference type="Pfam" id="PF00933">
    <property type="entry name" value="Glyco_hydro_3"/>
    <property type="match status" value="1"/>
</dbReference>
<dbReference type="Gene3D" id="2.60.40.10">
    <property type="entry name" value="Immunoglobulins"/>
    <property type="match status" value="1"/>
</dbReference>
<dbReference type="GO" id="GO:0008422">
    <property type="term" value="F:beta-glucosidase activity"/>
    <property type="evidence" value="ECO:0007669"/>
    <property type="project" value="UniProtKB-EC"/>
</dbReference>
<dbReference type="PANTHER" id="PTHR42715:SF12">
    <property type="entry name" value="BETA-GLUCOSIDASE G-RELATED"/>
    <property type="match status" value="1"/>
</dbReference>
<evidence type="ECO:0000256" key="10">
    <source>
        <dbReference type="ARBA" id="ARBA00023277"/>
    </source>
</evidence>
<comment type="function">
    <text evidence="13">Beta-glucosidases are one of a number of cellulolytic enzymes involved in the degradation of cellulosic biomass. Catalyzes the last step releasing glucose from the inhibitory cellobiose.</text>
</comment>
<dbReference type="PANTHER" id="PTHR42715">
    <property type="entry name" value="BETA-GLUCOSIDASE"/>
    <property type="match status" value="1"/>
</dbReference>
<dbReference type="SMART" id="SM01217">
    <property type="entry name" value="Fn3_like"/>
    <property type="match status" value="1"/>
</dbReference>
<keyword evidence="6" id="KW-0964">Secreted</keyword>
<dbReference type="InterPro" id="IPR002772">
    <property type="entry name" value="Glyco_hydro_3_C"/>
</dbReference>
<evidence type="ECO:0000256" key="9">
    <source>
        <dbReference type="ARBA" id="ARBA00023180"/>
    </source>
</evidence>
<dbReference type="EC" id="3.2.1.21" evidence="5"/>
<comment type="similarity">
    <text evidence="4">Belongs to the glycosyl hydrolase 3 family.</text>
</comment>
<evidence type="ECO:0000256" key="1">
    <source>
        <dbReference type="ARBA" id="ARBA00000448"/>
    </source>
</evidence>
<evidence type="ECO:0000256" key="16">
    <source>
        <dbReference type="ARBA" id="ARBA00041601"/>
    </source>
</evidence>
<dbReference type="Gene3D" id="3.40.50.1700">
    <property type="entry name" value="Glycoside hydrolase family 3 C-terminal domain"/>
    <property type="match status" value="1"/>
</dbReference>
<dbReference type="InterPro" id="IPR001764">
    <property type="entry name" value="Glyco_hydro_3_N"/>
</dbReference>
<dbReference type="Proteomes" id="UP000799438">
    <property type="component" value="Unassembled WGS sequence"/>
</dbReference>
<accession>A0A6A6BC71</accession>
<protein>
    <recommendedName>
        <fullName evidence="14">Probable beta-glucosidase G</fullName>
        <ecNumber evidence="5">3.2.1.21</ecNumber>
    </recommendedName>
    <alternativeName>
        <fullName evidence="15">Beta-D-glucoside glucohydrolase G</fullName>
    </alternativeName>
    <alternativeName>
        <fullName evidence="16">Cellobiase G</fullName>
    </alternativeName>
    <alternativeName>
        <fullName evidence="17">Gentiobiase G</fullName>
    </alternativeName>
</protein>
<evidence type="ECO:0000256" key="15">
    <source>
        <dbReference type="ARBA" id="ARBA00041276"/>
    </source>
</evidence>
<dbReference type="PRINTS" id="PR00133">
    <property type="entry name" value="GLHYDRLASE3"/>
</dbReference>
<evidence type="ECO:0000256" key="12">
    <source>
        <dbReference type="ARBA" id="ARBA00023326"/>
    </source>
</evidence>
<dbReference type="RefSeq" id="XP_033396686.1">
    <property type="nucleotide sequence ID" value="XM_033537049.1"/>
</dbReference>
<dbReference type="GO" id="GO:0009251">
    <property type="term" value="P:glucan catabolic process"/>
    <property type="evidence" value="ECO:0007669"/>
    <property type="project" value="TreeGrafter"/>
</dbReference>
<dbReference type="InterPro" id="IPR036962">
    <property type="entry name" value="Glyco_hydro_3_N_sf"/>
</dbReference>
<dbReference type="GO" id="GO:0005576">
    <property type="term" value="C:extracellular region"/>
    <property type="evidence" value="ECO:0007669"/>
    <property type="project" value="UniProtKB-SubCell"/>
</dbReference>
<dbReference type="InterPro" id="IPR026891">
    <property type="entry name" value="Fn3-like"/>
</dbReference>
<evidence type="ECO:0000256" key="11">
    <source>
        <dbReference type="ARBA" id="ARBA00023295"/>
    </source>
</evidence>
<evidence type="ECO:0000256" key="3">
    <source>
        <dbReference type="ARBA" id="ARBA00004987"/>
    </source>
</evidence>
<dbReference type="Pfam" id="PF01915">
    <property type="entry name" value="Glyco_hydro_3_C"/>
    <property type="match status" value="1"/>
</dbReference>
<comment type="subcellular location">
    <subcellularLocation>
        <location evidence="2">Secreted</location>
    </subcellularLocation>
</comment>
<evidence type="ECO:0000256" key="13">
    <source>
        <dbReference type="ARBA" id="ARBA00024983"/>
    </source>
</evidence>
<dbReference type="InterPro" id="IPR013783">
    <property type="entry name" value="Ig-like_fold"/>
</dbReference>
<dbReference type="SUPFAM" id="SSF52279">
    <property type="entry name" value="Beta-D-glucan exohydrolase, C-terminal domain"/>
    <property type="match status" value="1"/>
</dbReference>
<evidence type="ECO:0000256" key="5">
    <source>
        <dbReference type="ARBA" id="ARBA00012744"/>
    </source>
</evidence>
<evidence type="ECO:0000256" key="4">
    <source>
        <dbReference type="ARBA" id="ARBA00005336"/>
    </source>
</evidence>
<keyword evidence="11" id="KW-0326">Glycosidase</keyword>
<keyword evidence="9" id="KW-0325">Glycoprotein</keyword>
<evidence type="ECO:0000313" key="19">
    <source>
        <dbReference type="EMBL" id="KAF2140973.1"/>
    </source>
</evidence>
<proteinExistence type="inferred from homology"/>
<evidence type="ECO:0000256" key="14">
    <source>
        <dbReference type="ARBA" id="ARBA00039579"/>
    </source>
</evidence>
<dbReference type="InterPro" id="IPR036881">
    <property type="entry name" value="Glyco_hydro_3_C_sf"/>
</dbReference>
<dbReference type="AlphaFoldDB" id="A0A6A6BC71"/>
<organism evidence="19 20">
    <name type="scientific">Aplosporella prunicola CBS 121167</name>
    <dbReference type="NCBI Taxonomy" id="1176127"/>
    <lineage>
        <taxon>Eukaryota</taxon>
        <taxon>Fungi</taxon>
        <taxon>Dikarya</taxon>
        <taxon>Ascomycota</taxon>
        <taxon>Pezizomycotina</taxon>
        <taxon>Dothideomycetes</taxon>
        <taxon>Dothideomycetes incertae sedis</taxon>
        <taxon>Botryosphaeriales</taxon>
        <taxon>Aplosporellaceae</taxon>
        <taxon>Aplosporella</taxon>
    </lineage>
</organism>
<keyword evidence="10" id="KW-0119">Carbohydrate metabolism</keyword>
<keyword evidence="8 19" id="KW-0378">Hydrolase</keyword>
<evidence type="ECO:0000256" key="7">
    <source>
        <dbReference type="ARBA" id="ARBA00022729"/>
    </source>
</evidence>
<evidence type="ECO:0000256" key="6">
    <source>
        <dbReference type="ARBA" id="ARBA00022525"/>
    </source>
</evidence>
<name>A0A6A6BC71_9PEZI</name>
<comment type="catalytic activity">
    <reaction evidence="1">
        <text>Hydrolysis of terminal, non-reducing beta-D-glucosyl residues with release of beta-D-glucose.</text>
        <dbReference type="EC" id="3.2.1.21"/>
    </reaction>
</comment>
<evidence type="ECO:0000256" key="2">
    <source>
        <dbReference type="ARBA" id="ARBA00004613"/>
    </source>
</evidence>
<sequence>MGGAAAWDHSQFTTSPPVYPSPNMTGAGGWDAALAKARDFLAEMTLEEKAFMVTGTTGPCAGNIAPIERLNFTGLCLQDGPLAIRQAIYASVFPAQLTAAASWDRDLIYKRGLYLGEEFKGKGAQIALGPVVGPIGRSPYGGRNWEGFSTDPYLSGVGVELTVAGIQDAGVQAVTKHYIGNEQETQRNPSVSPNGARIESISSNIDDRTMHELYLWPFYNAVRAGTASIMCSYNRLNGSYGCENSKSINGLLKEELGFQGYVMSDWTGTHSGVPAIEAGLEMNMPGGIAFSTPTPSYFGGNITIAVNNGSLAESRVDDMVLRILTPYFHLNQDADFPPVDESSATQNSFTKDTWVHDFALGPTVDVRSDEHTKLIRDLAAAGTVLLKNVDGALPLNAPKQIAVFGNDAADFSEGLYSFAGGFVSGSYDIGTLAAGGGSGTGRFSYLVSPLDAIKARAKQDNALVQYILNNEYITTNGFTTIAPEPEVCLVFIKAWATEGFDRESLLPDYNGSAVVETVAANCNNTIVVLHGTGPVVLPFANHENVTAILAAHMPGQESGNSLVDVLYGDVNPSGHLPYTVPVSEDVVPSTAHIVNSTALAETEDPLAWEADFEEGLLIDYRYYYADDKAAKEKVLYPFGYGLSYTTFELADLSTGASNTSTTNSSASASTIAPPGGRADLWAPAHTVRFQVRNTGARAGAAVPQLYVGLSNAGAPSGTPRWTLRGFEKVQLDAGEEKEVVLTLAKRDVAFWDTVSQDWVVPQGEIEVALGWSAGELLVKDTL</sequence>
<comment type="pathway">
    <text evidence="3">Glycan metabolism; cellulose degradation.</text>
</comment>
<gene>
    <name evidence="19" type="ORF">K452DRAFT_229560</name>
</gene>
<keyword evidence="20" id="KW-1185">Reference proteome</keyword>
<feature type="domain" description="Fibronectin type III-like" evidence="18">
    <location>
        <begin position="701"/>
        <end position="773"/>
    </location>
</feature>
<evidence type="ECO:0000256" key="17">
    <source>
        <dbReference type="ARBA" id="ARBA00041808"/>
    </source>
</evidence>
<dbReference type="FunFam" id="3.20.20.300:FF:000002">
    <property type="entry name" value="Probable beta-glucosidase"/>
    <property type="match status" value="1"/>
</dbReference>
<evidence type="ECO:0000259" key="18">
    <source>
        <dbReference type="SMART" id="SM01217"/>
    </source>
</evidence>
<dbReference type="Pfam" id="PF14310">
    <property type="entry name" value="Fn3-like"/>
    <property type="match status" value="1"/>
</dbReference>
<dbReference type="EMBL" id="ML995488">
    <property type="protein sequence ID" value="KAF2140973.1"/>
    <property type="molecule type" value="Genomic_DNA"/>
</dbReference>
<evidence type="ECO:0000256" key="8">
    <source>
        <dbReference type="ARBA" id="ARBA00022801"/>
    </source>
</evidence>
<evidence type="ECO:0000313" key="20">
    <source>
        <dbReference type="Proteomes" id="UP000799438"/>
    </source>
</evidence>
<dbReference type="SUPFAM" id="SSF51445">
    <property type="entry name" value="(Trans)glycosidases"/>
    <property type="match status" value="1"/>
</dbReference>
<reference evidence="19" key="1">
    <citation type="journal article" date="2020" name="Stud. Mycol.">
        <title>101 Dothideomycetes genomes: a test case for predicting lifestyles and emergence of pathogens.</title>
        <authorList>
            <person name="Haridas S."/>
            <person name="Albert R."/>
            <person name="Binder M."/>
            <person name="Bloem J."/>
            <person name="Labutti K."/>
            <person name="Salamov A."/>
            <person name="Andreopoulos B."/>
            <person name="Baker S."/>
            <person name="Barry K."/>
            <person name="Bills G."/>
            <person name="Bluhm B."/>
            <person name="Cannon C."/>
            <person name="Castanera R."/>
            <person name="Culley D."/>
            <person name="Daum C."/>
            <person name="Ezra D."/>
            <person name="Gonzalez J."/>
            <person name="Henrissat B."/>
            <person name="Kuo A."/>
            <person name="Liang C."/>
            <person name="Lipzen A."/>
            <person name="Lutzoni F."/>
            <person name="Magnuson J."/>
            <person name="Mondo S."/>
            <person name="Nolan M."/>
            <person name="Ohm R."/>
            <person name="Pangilinan J."/>
            <person name="Park H.-J."/>
            <person name="Ramirez L."/>
            <person name="Alfaro M."/>
            <person name="Sun H."/>
            <person name="Tritt A."/>
            <person name="Yoshinaga Y."/>
            <person name="Zwiers L.-H."/>
            <person name="Turgeon B."/>
            <person name="Goodwin S."/>
            <person name="Spatafora J."/>
            <person name="Crous P."/>
            <person name="Grigoriev I."/>
        </authorList>
    </citation>
    <scope>NUCLEOTIDE SEQUENCE</scope>
    <source>
        <strain evidence="19">CBS 121167</strain>
    </source>
</reference>
<dbReference type="Gene3D" id="3.20.20.300">
    <property type="entry name" value="Glycoside hydrolase, family 3, N-terminal domain"/>
    <property type="match status" value="1"/>
</dbReference>